<comment type="caution">
    <text evidence="14">The sequence shown here is derived from an EMBL/GenBank/DDBJ whole genome shotgun (WGS) entry which is preliminary data.</text>
</comment>
<keyword evidence="6 12" id="KW-0812">Transmembrane</keyword>
<feature type="transmembrane region" description="Helical" evidence="12">
    <location>
        <begin position="96"/>
        <end position="114"/>
    </location>
</feature>
<dbReference type="EC" id="2.7.8.33" evidence="12"/>
<keyword evidence="5 12" id="KW-0808">Transferase</keyword>
<feature type="transmembrane region" description="Helical" evidence="12">
    <location>
        <begin position="6"/>
        <end position="23"/>
    </location>
</feature>
<organism evidence="14 15">
    <name type="scientific">Vibrio splendidus</name>
    <dbReference type="NCBI Taxonomy" id="29497"/>
    <lineage>
        <taxon>Bacteria</taxon>
        <taxon>Pseudomonadati</taxon>
        <taxon>Pseudomonadota</taxon>
        <taxon>Gammaproteobacteria</taxon>
        <taxon>Vibrionales</taxon>
        <taxon>Vibrionaceae</taxon>
        <taxon>Vibrio</taxon>
    </lineage>
</organism>
<dbReference type="GO" id="GO:0009243">
    <property type="term" value="P:O antigen biosynthetic process"/>
    <property type="evidence" value="ECO:0007669"/>
    <property type="project" value="UniProtKB-UniRule"/>
</dbReference>
<dbReference type="EMBL" id="MCSW01000058">
    <property type="protein sequence ID" value="PMF29904.1"/>
    <property type="molecule type" value="Genomic_DNA"/>
</dbReference>
<keyword evidence="3 12" id="KW-0997">Cell inner membrane</keyword>
<keyword evidence="10 12" id="KW-0472">Membrane</keyword>
<evidence type="ECO:0000256" key="13">
    <source>
        <dbReference type="PIRSR" id="PIRSR600715-1"/>
    </source>
</evidence>
<feature type="transmembrane region" description="Helical" evidence="12">
    <location>
        <begin position="242"/>
        <end position="259"/>
    </location>
</feature>
<keyword evidence="8 12" id="KW-0448">Lipopolysaccharide biosynthesis</keyword>
<dbReference type="CDD" id="cd06853">
    <property type="entry name" value="GT_WecA_like"/>
    <property type="match status" value="1"/>
</dbReference>
<comment type="subcellular location">
    <subcellularLocation>
        <location evidence="12">Cell inner membrane</location>
        <topology evidence="12">Multi-pass membrane protein</topology>
    </subcellularLocation>
    <subcellularLocation>
        <location evidence="1">Cell membrane</location>
        <topology evidence="1">Multi-pass membrane protein</topology>
    </subcellularLocation>
</comment>
<dbReference type="PANTHER" id="PTHR22926:SF3">
    <property type="entry name" value="UNDECAPRENYL-PHOSPHATE ALPHA-N-ACETYLGLUCOSAMINYL 1-PHOSPHATE TRANSFERASE"/>
    <property type="match status" value="1"/>
</dbReference>
<feature type="transmembrane region" description="Helical" evidence="12">
    <location>
        <begin position="180"/>
        <end position="201"/>
    </location>
</feature>
<evidence type="ECO:0000256" key="11">
    <source>
        <dbReference type="ARBA" id="ARBA00023211"/>
    </source>
</evidence>
<keyword evidence="11 12" id="KW-0464">Manganese</keyword>
<dbReference type="Proteomes" id="UP000235405">
    <property type="component" value="Unassembled WGS sequence"/>
</dbReference>
<comment type="pathway">
    <text evidence="12">Bacterial outer membrane biogenesis; LPS O-antigen biosynthesis.</text>
</comment>
<evidence type="ECO:0000256" key="2">
    <source>
        <dbReference type="ARBA" id="ARBA00022475"/>
    </source>
</evidence>
<keyword evidence="9 12" id="KW-1133">Transmembrane helix</keyword>
<evidence type="ECO:0000256" key="9">
    <source>
        <dbReference type="ARBA" id="ARBA00022989"/>
    </source>
</evidence>
<feature type="binding site" evidence="13">
    <location>
        <position position="212"/>
    </location>
    <ligand>
        <name>Mg(2+)</name>
        <dbReference type="ChEBI" id="CHEBI:18420"/>
    </ligand>
</feature>
<feature type="transmembrane region" description="Helical" evidence="12">
    <location>
        <begin position="213"/>
        <end position="230"/>
    </location>
</feature>
<feature type="transmembrane region" description="Helical" evidence="12">
    <location>
        <begin position="317"/>
        <end position="337"/>
    </location>
</feature>
<dbReference type="GO" id="GO:0030145">
    <property type="term" value="F:manganese ion binding"/>
    <property type="evidence" value="ECO:0007669"/>
    <property type="project" value="InterPro"/>
</dbReference>
<evidence type="ECO:0000256" key="5">
    <source>
        <dbReference type="ARBA" id="ARBA00022679"/>
    </source>
</evidence>
<dbReference type="HAMAP" id="MF_02030">
    <property type="entry name" value="WecA_Gammaproteo"/>
    <property type="match status" value="1"/>
</dbReference>
<reference evidence="15" key="1">
    <citation type="submission" date="2016-07" db="EMBL/GenBank/DDBJ databases">
        <title>Nontailed viruses are major unrecognized killers of bacteria in the ocean.</title>
        <authorList>
            <person name="Kauffman K."/>
            <person name="Hussain F."/>
            <person name="Yang J."/>
            <person name="Arevalo P."/>
            <person name="Brown J."/>
            <person name="Cutler M."/>
            <person name="Kelly L."/>
            <person name="Polz M.F."/>
        </authorList>
    </citation>
    <scope>NUCLEOTIDE SEQUENCE [LARGE SCALE GENOMIC DNA]</scope>
    <source>
        <strain evidence="15">10N.286.54.F3</strain>
    </source>
</reference>
<protein>
    <recommendedName>
        <fullName evidence="12">Undecaprenyl-phosphate alpha-N-acetylglucosaminyl 1-phosphate transferase</fullName>
        <ecNumber evidence="12">2.7.8.33</ecNumber>
    </recommendedName>
    <alternativeName>
        <fullName evidence="12">UDP-GlcNAc:undecaprenyl-phosphate GlcNAc-1-phosphate transferase</fullName>
    </alternativeName>
    <alternativeName>
        <fullName evidence="12">Undecaprenyl-phosphate GlcNAc-1-phosphate transferase</fullName>
    </alternativeName>
</protein>
<feature type="binding site" evidence="13">
    <location>
        <position position="148"/>
    </location>
    <ligand>
        <name>Mg(2+)</name>
        <dbReference type="ChEBI" id="CHEBI:18420"/>
    </ligand>
</feature>
<dbReference type="GO" id="GO:0016757">
    <property type="term" value="F:glycosyltransferase activity"/>
    <property type="evidence" value="ECO:0007669"/>
    <property type="project" value="UniProtKB-KW"/>
</dbReference>
<dbReference type="NCBIfam" id="TIGR02380">
    <property type="entry name" value="ECA_wecA"/>
    <property type="match status" value="1"/>
</dbReference>
<feature type="transmembrane region" description="Helical" evidence="12">
    <location>
        <begin position="126"/>
        <end position="144"/>
    </location>
</feature>
<comment type="function">
    <text evidence="12">Catalyzes the transfer of the GlcNAc-1-phosphate moiety from UDP-GlcNAc onto the carrier lipid undecaprenyl phosphate (C55-P), yielding GlcNAc-pyrophosphoryl-undecaprenyl (GlcNAc-PP-C55).</text>
</comment>
<dbReference type="PANTHER" id="PTHR22926">
    <property type="entry name" value="PHOSPHO-N-ACETYLMURAMOYL-PENTAPEPTIDE-TRANSFERASE"/>
    <property type="match status" value="1"/>
</dbReference>
<dbReference type="AlphaFoldDB" id="A0A2N7CIP2"/>
<keyword evidence="2 12" id="KW-1003">Cell membrane</keyword>
<evidence type="ECO:0000256" key="12">
    <source>
        <dbReference type="HAMAP-Rule" id="MF_02030"/>
    </source>
</evidence>
<evidence type="ECO:0000313" key="14">
    <source>
        <dbReference type="EMBL" id="PMF29904.1"/>
    </source>
</evidence>
<comment type="cofactor">
    <cofactor evidence="12">
        <name>Mn(2+)</name>
        <dbReference type="ChEBI" id="CHEBI:29035"/>
    </cofactor>
</comment>
<keyword evidence="7 12" id="KW-0460">Magnesium</keyword>
<keyword evidence="4 12" id="KW-0328">Glycosyltransferase</keyword>
<dbReference type="InterPro" id="IPR000715">
    <property type="entry name" value="Glycosyl_transferase_4"/>
</dbReference>
<dbReference type="RefSeq" id="WP_102481921.1">
    <property type="nucleotide sequence ID" value="NZ_MCSW01000058.1"/>
</dbReference>
<accession>A0A2N7CIP2</accession>
<keyword evidence="13" id="KW-0479">Metal-binding</keyword>
<evidence type="ECO:0000256" key="1">
    <source>
        <dbReference type="ARBA" id="ARBA00004651"/>
    </source>
</evidence>
<evidence type="ECO:0000256" key="6">
    <source>
        <dbReference type="ARBA" id="ARBA00022692"/>
    </source>
</evidence>
<dbReference type="GO" id="GO:0009276">
    <property type="term" value="C:Gram-negative-bacterium-type cell wall"/>
    <property type="evidence" value="ECO:0007669"/>
    <property type="project" value="InterPro"/>
</dbReference>
<proteinExistence type="inferred from homology"/>
<dbReference type="InterPro" id="IPR012750">
    <property type="entry name" value="ECA_WecA-rel"/>
</dbReference>
<dbReference type="GO" id="GO:0036380">
    <property type="term" value="F:UDP-N-acetylglucosamine-undecaprenyl-phosphate N-acetylglucosaminephosphotransferase activity"/>
    <property type="evidence" value="ECO:0007669"/>
    <property type="project" value="UniProtKB-UniRule"/>
</dbReference>
<comment type="cofactor">
    <cofactor evidence="12 13">
        <name>Mg(2+)</name>
        <dbReference type="ChEBI" id="CHEBI:18420"/>
    </cofactor>
</comment>
<evidence type="ECO:0000256" key="8">
    <source>
        <dbReference type="ARBA" id="ARBA00022985"/>
    </source>
</evidence>
<feature type="transmembrane region" description="Helical" evidence="12">
    <location>
        <begin position="64"/>
        <end position="84"/>
    </location>
</feature>
<dbReference type="GO" id="GO:0000287">
    <property type="term" value="F:magnesium ion binding"/>
    <property type="evidence" value="ECO:0007669"/>
    <property type="project" value="InterPro"/>
</dbReference>
<evidence type="ECO:0000256" key="7">
    <source>
        <dbReference type="ARBA" id="ARBA00022842"/>
    </source>
</evidence>
<name>A0A2N7CIP2_VIBSP</name>
<comment type="catalytic activity">
    <reaction evidence="12">
        <text>di-trans,octa-cis-undecaprenyl phosphate + UDP-N-acetyl-alpha-D-glucosamine = N-acetyl-alpha-D-glucosaminyl-di-trans,octa-cis-undecaprenyl diphosphate + UMP</text>
        <dbReference type="Rhea" id="RHEA:28090"/>
        <dbReference type="ChEBI" id="CHEBI:57705"/>
        <dbReference type="ChEBI" id="CHEBI:57865"/>
        <dbReference type="ChEBI" id="CHEBI:60392"/>
        <dbReference type="ChEBI" id="CHEBI:62959"/>
        <dbReference type="EC" id="2.7.8.33"/>
    </reaction>
</comment>
<sequence>MFLELTFVSFFSFTSLFLMRKVAKEIGLVDKPNARKLHSGAVPLVGGISICLSIGQFITSNPDVIPHSYLFLTCITILVAIGALDDKVDLSFKIRLLVQAGLSIVMMFLADIQLNNIGDIFGFGEVHLGPMSSLVTIFAVIGAINAFNMVDGIDGLLGGLAIVTFSGLAVLLQVEQEHGLAYLCVVFIAAIIPYILMNLGILGRKRKVFMGDAGSMMIGFTVIWILLGASQEPSKSLMRPTTALWLIAIPLMDMAAIMFRRVRRGDSPFKPDREHLHHIFQRLGFSSRQTLAMICSLASLLAGFGILGELYELPETLMFLLFVICFIGYSVSMSYVWRITGWFRNKRGLPLKTYD</sequence>
<dbReference type="GO" id="GO:0005886">
    <property type="term" value="C:plasma membrane"/>
    <property type="evidence" value="ECO:0007669"/>
    <property type="project" value="UniProtKB-SubCell"/>
</dbReference>
<feature type="transmembrane region" description="Helical" evidence="12">
    <location>
        <begin position="156"/>
        <end position="174"/>
    </location>
</feature>
<evidence type="ECO:0000313" key="15">
    <source>
        <dbReference type="Proteomes" id="UP000235405"/>
    </source>
</evidence>
<feature type="transmembrane region" description="Helical" evidence="12">
    <location>
        <begin position="35"/>
        <end position="58"/>
    </location>
</feature>
<gene>
    <name evidence="12" type="primary">wecA</name>
    <name evidence="14" type="ORF">BCV19_03105</name>
</gene>
<evidence type="ECO:0000256" key="4">
    <source>
        <dbReference type="ARBA" id="ARBA00022676"/>
    </source>
</evidence>
<feature type="transmembrane region" description="Helical" evidence="12">
    <location>
        <begin position="291"/>
        <end position="311"/>
    </location>
</feature>
<evidence type="ECO:0000256" key="3">
    <source>
        <dbReference type="ARBA" id="ARBA00022519"/>
    </source>
</evidence>
<dbReference type="GO" id="GO:0071555">
    <property type="term" value="P:cell wall organization"/>
    <property type="evidence" value="ECO:0007669"/>
    <property type="project" value="TreeGrafter"/>
</dbReference>
<dbReference type="GO" id="GO:0044038">
    <property type="term" value="P:cell wall macromolecule biosynthetic process"/>
    <property type="evidence" value="ECO:0007669"/>
    <property type="project" value="TreeGrafter"/>
</dbReference>
<comment type="similarity">
    <text evidence="12">Belongs to the glycosyltransferase 4 family. WecA subfamily.</text>
</comment>
<dbReference type="Pfam" id="PF00953">
    <property type="entry name" value="Glycos_transf_4"/>
    <property type="match status" value="1"/>
</dbReference>
<dbReference type="UniPathway" id="UPA00281"/>
<evidence type="ECO:0000256" key="10">
    <source>
        <dbReference type="ARBA" id="ARBA00023136"/>
    </source>
</evidence>